<feature type="domain" description="F-box" evidence="1">
    <location>
        <begin position="11"/>
        <end position="56"/>
    </location>
</feature>
<dbReference type="AlphaFoldDB" id="A0A6A6P7F9"/>
<organism evidence="2 3">
    <name type="scientific">Lineolata rhizophorae</name>
    <dbReference type="NCBI Taxonomy" id="578093"/>
    <lineage>
        <taxon>Eukaryota</taxon>
        <taxon>Fungi</taxon>
        <taxon>Dikarya</taxon>
        <taxon>Ascomycota</taxon>
        <taxon>Pezizomycotina</taxon>
        <taxon>Dothideomycetes</taxon>
        <taxon>Dothideomycetes incertae sedis</taxon>
        <taxon>Lineolatales</taxon>
        <taxon>Lineolataceae</taxon>
        <taxon>Lineolata</taxon>
    </lineage>
</organism>
<evidence type="ECO:0000259" key="1">
    <source>
        <dbReference type="PROSITE" id="PS50181"/>
    </source>
</evidence>
<dbReference type="OrthoDB" id="5985073at2759"/>
<name>A0A6A6P7F9_9PEZI</name>
<evidence type="ECO:0000313" key="3">
    <source>
        <dbReference type="Proteomes" id="UP000799766"/>
    </source>
</evidence>
<dbReference type="Proteomes" id="UP000799766">
    <property type="component" value="Unassembled WGS sequence"/>
</dbReference>
<protein>
    <recommendedName>
        <fullName evidence="1">F-box domain-containing protein</fullName>
    </recommendedName>
</protein>
<evidence type="ECO:0000313" key="2">
    <source>
        <dbReference type="EMBL" id="KAF2459915.1"/>
    </source>
</evidence>
<sequence>MAPVCHTATHCDAMDKLPLEIIATIVEQLPTCDLKTYATVNSKFQVAVERKAFCKITIANVELEHFGHVFEASHRRDALRELVLNVFLTPRPPKMENPQFAGDELQRVFSDAEEILNATMLKFFSLLHGWESSTSSAHSNLDLSITWNAFVHSGFAGLELHRPWDLPTVERVKTFTCGESPIIDKGLVRLSSVMSIASKFPNLTSLKVFGRDERSEWASWPPANQTQYSDFGHSLSAFAISANTLTSFTLKYPSTKRSGGPYVYETHPGLHIVTRGLHAVFRLPKLKIFDLSGAMIVLCSDIFGSDDTLCSDCATKDGEPLWPSLEVLRMSKLNLVPLWPPQFIRRTDWKVEPESPDDFLLPPTSCMPRVGLAREQIDSGALNQLASSAARSMRPKCMPRLQKAFIEVSNWIDQGISFELKTSSEKVYDYRIDSFVNKREASYRVHPWYEWTMPQDIWQLWKECAEIDRQPVSWSERELWEAKFRYGAPPGYTTRGTVM</sequence>
<dbReference type="PROSITE" id="PS50181">
    <property type="entry name" value="FBOX"/>
    <property type="match status" value="1"/>
</dbReference>
<proteinExistence type="predicted"/>
<accession>A0A6A6P7F9</accession>
<dbReference type="EMBL" id="MU001674">
    <property type="protein sequence ID" value="KAF2459915.1"/>
    <property type="molecule type" value="Genomic_DNA"/>
</dbReference>
<reference evidence="2" key="1">
    <citation type="journal article" date="2020" name="Stud. Mycol.">
        <title>101 Dothideomycetes genomes: a test case for predicting lifestyles and emergence of pathogens.</title>
        <authorList>
            <person name="Haridas S."/>
            <person name="Albert R."/>
            <person name="Binder M."/>
            <person name="Bloem J."/>
            <person name="Labutti K."/>
            <person name="Salamov A."/>
            <person name="Andreopoulos B."/>
            <person name="Baker S."/>
            <person name="Barry K."/>
            <person name="Bills G."/>
            <person name="Bluhm B."/>
            <person name="Cannon C."/>
            <person name="Castanera R."/>
            <person name="Culley D."/>
            <person name="Daum C."/>
            <person name="Ezra D."/>
            <person name="Gonzalez J."/>
            <person name="Henrissat B."/>
            <person name="Kuo A."/>
            <person name="Liang C."/>
            <person name="Lipzen A."/>
            <person name="Lutzoni F."/>
            <person name="Magnuson J."/>
            <person name="Mondo S."/>
            <person name="Nolan M."/>
            <person name="Ohm R."/>
            <person name="Pangilinan J."/>
            <person name="Park H.-J."/>
            <person name="Ramirez L."/>
            <person name="Alfaro M."/>
            <person name="Sun H."/>
            <person name="Tritt A."/>
            <person name="Yoshinaga Y."/>
            <person name="Zwiers L.-H."/>
            <person name="Turgeon B."/>
            <person name="Goodwin S."/>
            <person name="Spatafora J."/>
            <person name="Crous P."/>
            <person name="Grigoriev I."/>
        </authorList>
    </citation>
    <scope>NUCLEOTIDE SEQUENCE</scope>
    <source>
        <strain evidence="2">ATCC 16933</strain>
    </source>
</reference>
<gene>
    <name evidence="2" type="ORF">BDY21DRAFT_181063</name>
</gene>
<dbReference type="InterPro" id="IPR001810">
    <property type="entry name" value="F-box_dom"/>
</dbReference>
<keyword evidence="3" id="KW-1185">Reference proteome</keyword>